<evidence type="ECO:0000256" key="8">
    <source>
        <dbReference type="ARBA" id="ARBA00023136"/>
    </source>
</evidence>
<keyword evidence="6" id="KW-0769">Symport</keyword>
<protein>
    <submittedName>
        <fullName evidence="10">Uncharacterized protein</fullName>
    </submittedName>
</protein>
<accession>A0A5R9EJ94</accession>
<organism evidence="10 11">
    <name type="scientific">Ruoffia tabacinasalis</name>
    <dbReference type="NCBI Taxonomy" id="87458"/>
    <lineage>
        <taxon>Bacteria</taxon>
        <taxon>Bacillati</taxon>
        <taxon>Bacillota</taxon>
        <taxon>Bacilli</taxon>
        <taxon>Lactobacillales</taxon>
        <taxon>Aerococcaceae</taxon>
        <taxon>Ruoffia</taxon>
    </lineage>
</organism>
<keyword evidence="4" id="KW-0762">Sugar transport</keyword>
<comment type="similarity">
    <text evidence="1">Belongs to the KdgT transporter family.</text>
</comment>
<evidence type="ECO:0000256" key="5">
    <source>
        <dbReference type="ARBA" id="ARBA00022692"/>
    </source>
</evidence>
<evidence type="ECO:0000256" key="6">
    <source>
        <dbReference type="ARBA" id="ARBA00022847"/>
    </source>
</evidence>
<keyword evidence="3" id="KW-1003">Cell membrane</keyword>
<dbReference type="GO" id="GO:0016020">
    <property type="term" value="C:membrane"/>
    <property type="evidence" value="ECO:0007669"/>
    <property type="project" value="InterPro"/>
</dbReference>
<keyword evidence="2" id="KW-0813">Transport</keyword>
<dbReference type="AlphaFoldDB" id="A0A5R9EJ94"/>
<evidence type="ECO:0000256" key="2">
    <source>
        <dbReference type="ARBA" id="ARBA00022448"/>
    </source>
</evidence>
<keyword evidence="8 9" id="KW-0472">Membrane</keyword>
<evidence type="ECO:0000313" key="10">
    <source>
        <dbReference type="EMBL" id="TLQ49010.1"/>
    </source>
</evidence>
<evidence type="ECO:0000313" key="11">
    <source>
        <dbReference type="Proteomes" id="UP000306420"/>
    </source>
</evidence>
<evidence type="ECO:0000256" key="1">
    <source>
        <dbReference type="ARBA" id="ARBA00006430"/>
    </source>
</evidence>
<reference evidence="10 11" key="1">
    <citation type="submission" date="2019-05" db="EMBL/GenBank/DDBJ databases">
        <title>The metagenome of a microbial culture collection derived from dairy environment covers the genomic content of the human microbiome.</title>
        <authorList>
            <person name="Roder T."/>
            <person name="Wuthrich D."/>
            <person name="Sattari Z."/>
            <person name="Von Ah U."/>
            <person name="Bar C."/>
            <person name="Ronchi F."/>
            <person name="Macpherson A.J."/>
            <person name="Ganal-Vonarburg S.C."/>
            <person name="Bruggmann R."/>
            <person name="Vergeres G."/>
        </authorList>
    </citation>
    <scope>NUCLEOTIDE SEQUENCE [LARGE SCALE GENOMIC DNA]</scope>
    <source>
        <strain evidence="10 11">FAM 24227</strain>
    </source>
</reference>
<gene>
    <name evidence="10" type="ORF">FEZ33_02970</name>
</gene>
<sequence length="66" mass="7035">MKNNGVASLSKMSAAGASVRTPTVIGAMKPVLMEYVLNATAKLLTVVVVTSLMTPIIVKRYKENNL</sequence>
<dbReference type="EMBL" id="VBSP01000005">
    <property type="protein sequence ID" value="TLQ49010.1"/>
    <property type="molecule type" value="Genomic_DNA"/>
</dbReference>
<evidence type="ECO:0000256" key="7">
    <source>
        <dbReference type="ARBA" id="ARBA00022989"/>
    </source>
</evidence>
<proteinExistence type="inferred from homology"/>
<dbReference type="InterPro" id="IPR004684">
    <property type="entry name" value="2keto-3dGluconate_permease"/>
</dbReference>
<keyword evidence="5 9" id="KW-0812">Transmembrane</keyword>
<evidence type="ECO:0000256" key="9">
    <source>
        <dbReference type="SAM" id="Phobius"/>
    </source>
</evidence>
<dbReference type="Pfam" id="PF03812">
    <property type="entry name" value="KdgT"/>
    <property type="match status" value="1"/>
</dbReference>
<keyword evidence="7 9" id="KW-1133">Transmembrane helix</keyword>
<evidence type="ECO:0000256" key="4">
    <source>
        <dbReference type="ARBA" id="ARBA00022597"/>
    </source>
</evidence>
<dbReference type="GO" id="GO:0015649">
    <property type="term" value="F:2-keto-3-deoxygluconate:proton symporter activity"/>
    <property type="evidence" value="ECO:0007669"/>
    <property type="project" value="InterPro"/>
</dbReference>
<name>A0A5R9EJ94_9LACT</name>
<evidence type="ECO:0000256" key="3">
    <source>
        <dbReference type="ARBA" id="ARBA00022475"/>
    </source>
</evidence>
<comment type="caution">
    <text evidence="10">The sequence shown here is derived from an EMBL/GenBank/DDBJ whole genome shotgun (WGS) entry which is preliminary data.</text>
</comment>
<dbReference type="Proteomes" id="UP000306420">
    <property type="component" value="Unassembled WGS sequence"/>
</dbReference>
<feature type="transmembrane region" description="Helical" evidence="9">
    <location>
        <begin position="35"/>
        <end position="58"/>
    </location>
</feature>